<feature type="region of interest" description="Disordered" evidence="2">
    <location>
        <begin position="1"/>
        <end position="28"/>
    </location>
</feature>
<dbReference type="SUPFAM" id="SSF52047">
    <property type="entry name" value="RNI-like"/>
    <property type="match status" value="1"/>
</dbReference>
<organism evidence="3 4">
    <name type="scientific">Volvox africanus</name>
    <dbReference type="NCBI Taxonomy" id="51714"/>
    <lineage>
        <taxon>Eukaryota</taxon>
        <taxon>Viridiplantae</taxon>
        <taxon>Chlorophyta</taxon>
        <taxon>core chlorophytes</taxon>
        <taxon>Chlorophyceae</taxon>
        <taxon>CS clade</taxon>
        <taxon>Chlamydomonadales</taxon>
        <taxon>Volvocaceae</taxon>
        <taxon>Volvox</taxon>
    </lineage>
</organism>
<feature type="region of interest" description="Disordered" evidence="2">
    <location>
        <begin position="233"/>
        <end position="254"/>
    </location>
</feature>
<accession>A0ABQ5SFR7</accession>
<evidence type="ECO:0000256" key="2">
    <source>
        <dbReference type="SAM" id="MobiDB-lite"/>
    </source>
</evidence>
<comment type="subcellular location">
    <subcellularLocation>
        <location evidence="1">Cytoplasm</location>
        <location evidence="1">Cytoskeleton</location>
        <location evidence="1">Cilium axoneme</location>
    </subcellularLocation>
</comment>
<proteinExistence type="predicted"/>
<reference evidence="3 4" key="1">
    <citation type="journal article" date="2023" name="IScience">
        <title>Expanded male sex-determining region conserved during the evolution of homothallism in the green alga Volvox.</title>
        <authorList>
            <person name="Yamamoto K."/>
            <person name="Matsuzaki R."/>
            <person name="Mahakham W."/>
            <person name="Heman W."/>
            <person name="Sekimoto H."/>
            <person name="Kawachi M."/>
            <person name="Minakuchi Y."/>
            <person name="Toyoda A."/>
            <person name="Nozaki H."/>
        </authorList>
    </citation>
    <scope>NUCLEOTIDE SEQUENCE [LARGE SCALE GENOMIC DNA]</scope>
    <source>
        <strain evidence="3 4">NIES-4468</strain>
    </source>
</reference>
<feature type="compositionally biased region" description="Polar residues" evidence="2">
    <location>
        <begin position="68"/>
        <end position="87"/>
    </location>
</feature>
<dbReference type="InterPro" id="IPR032675">
    <property type="entry name" value="LRR_dom_sf"/>
</dbReference>
<feature type="compositionally biased region" description="Low complexity" evidence="2">
    <location>
        <begin position="386"/>
        <end position="396"/>
    </location>
</feature>
<evidence type="ECO:0008006" key="5">
    <source>
        <dbReference type="Google" id="ProtNLM"/>
    </source>
</evidence>
<feature type="compositionally biased region" description="Low complexity" evidence="2">
    <location>
        <begin position="580"/>
        <end position="599"/>
    </location>
</feature>
<protein>
    <recommendedName>
        <fullName evidence="5">Flagellar associated protein</fullName>
    </recommendedName>
</protein>
<feature type="compositionally biased region" description="Gly residues" evidence="2">
    <location>
        <begin position="245"/>
        <end position="254"/>
    </location>
</feature>
<evidence type="ECO:0000313" key="4">
    <source>
        <dbReference type="Proteomes" id="UP001165090"/>
    </source>
</evidence>
<feature type="region of interest" description="Disordered" evidence="2">
    <location>
        <begin position="580"/>
        <end position="613"/>
    </location>
</feature>
<feature type="compositionally biased region" description="Polar residues" evidence="2">
    <location>
        <begin position="142"/>
        <end position="151"/>
    </location>
</feature>
<sequence>MALPVPKKSVHLPEEPEASPRPQESVTTVASYSNCGNFSRLVRDISPDVITMWREAEPGLRGELVTDEPSTSGPNHSHTKPRQLNTQQRRKQLRSQPEPGSPCRQGPSNFTKLPDIAQKPRSLPASPVGTARPPRHHRPGSQAFNGRTSLSGNGAPSFVAGATVAGPLCAPIRPNASNTAVTAAALFAISAGQTLTAASIAYTASNGAIAPPVVSGPVTAAAAATSTVCTPETGVQTGVQPPLPGGGGGGSVSGGGMQLQMSGVVRGLEDGGGGLLGTDDDFGGAASGGGGSSGGAAAAALLPTNPKMIEDERLRSRLVSLPNIVCRSANGDVFLVDLGNVQAMLHKRELGEDGLAILNRLTPSLAQSIGGSAGSSSHRRRRRTIRIAAQPRRPAILHSDVGSGEANGGGTSGDGSSSARNSNGSPAVLARAMSMAAGRGRNAAVAAAAAAAAALQRGGLGSVSAIERDPLMEAELERHLANTDELVQQRRQQLEEDWRRRRIVAANPAAAAKEHEEARRAAAIDFAVRQFVPRRLALMALNMPPIDDNNGGGGAAAAATAADDGRVGSASGLAHEDLGSGAAAGAQSSGSMAGAQSGSNLISQSGEQQQAKPLTPQQVLRQFGADFKVHHWKQIQVGIDRMYDKMPFLSNWVSTIKKLHRDEHGGWDGLLHGVDDLYVKGREEHQGTNIYVLKCHELGVTPSTQVIQQLSSADANMSHCNLGRQGAAALRHALSANVTITHLNLQDNHLDATGLESILAGLYSGTMAKQPRARRLLEKRIQTAANSLASAVNGGSGA</sequence>
<evidence type="ECO:0000313" key="3">
    <source>
        <dbReference type="EMBL" id="GLI68624.1"/>
    </source>
</evidence>
<evidence type="ECO:0000256" key="1">
    <source>
        <dbReference type="ARBA" id="ARBA00004430"/>
    </source>
</evidence>
<dbReference type="EMBL" id="BSDZ01000080">
    <property type="protein sequence ID" value="GLI68624.1"/>
    <property type="molecule type" value="Genomic_DNA"/>
</dbReference>
<feature type="compositionally biased region" description="Polar residues" evidence="2">
    <location>
        <begin position="600"/>
        <end position="613"/>
    </location>
</feature>
<feature type="region of interest" description="Disordered" evidence="2">
    <location>
        <begin position="368"/>
        <end position="425"/>
    </location>
</feature>
<dbReference type="Proteomes" id="UP001165090">
    <property type="component" value="Unassembled WGS sequence"/>
</dbReference>
<feature type="non-terminal residue" evidence="3">
    <location>
        <position position="798"/>
    </location>
</feature>
<feature type="region of interest" description="Disordered" evidence="2">
    <location>
        <begin position="58"/>
        <end position="151"/>
    </location>
</feature>
<gene>
    <name evidence="3" type="ORF">VaNZ11_013101</name>
</gene>
<dbReference type="Gene3D" id="3.80.10.10">
    <property type="entry name" value="Ribonuclease Inhibitor"/>
    <property type="match status" value="1"/>
</dbReference>
<keyword evidence="4" id="KW-1185">Reference proteome</keyword>
<comment type="caution">
    <text evidence="3">The sequence shown here is derived from an EMBL/GenBank/DDBJ whole genome shotgun (WGS) entry which is preliminary data.</text>
</comment>
<name>A0ABQ5SFR7_9CHLO</name>